<protein>
    <recommendedName>
        <fullName evidence="8">J domain-containing protein</fullName>
    </recommendedName>
</protein>
<sequence>MKRRRQTGNKRALAAVVLATLAALLQHPNDGLICAAETANDDEGLSRPVSYYELLGLEDEWTHRRKSGVLHNRKKRSNYRNRILTSDIKKAYRQNAQLYHPDKASRHNMTTSEATSRFQEIADAYHVLVDPGQRYEYDWDLLELEEDYEQERLLYEEEKKLLEQERRQQQDEEDLYHTLRNGATNLKKSLNSVDPWDVFDQFFFRGDESSVDSANERRGHPPPAGSRGRTRISETTIDRGYDPSFGSNIYTVLRREEHVDDRNHNGEIYYQVLGQDFVTGTRHDQFTGFVVQQYYAAVSDVYHVEEGYSIDENLIHEYDDLDHSQSPPSSHQQSIRKSKTRVEEGEKVLPNQLSDPWVSPNKKYEAVLTSSCELQIIRHDDNESGDYGTPSLVWSSETYIPVSRAHGCHLSLSSSGRLALSVDYDNGLLDSVGNAVLWNSPEPPVVPTLGTDTVMSKFYASLDDDGALSIYRIRVRKGEQHKRDSKQERNDGVVSMHFRPFIEKLGSVYNRMSKLSVEQGQTKATVAWNQLRYSVGNLFTQRAWAASSSPEDSINSRHECVYSTGVSGCFSPGRNAVHLSRYLAHSVKQTLEKSSSHLGKFLISLAEPAVAEDDSFEFGFGYSDLLNDDEEDQDILDTLLRVTGAGANKVGKAGANIAKMGMKKGHKVMLEMKNKMGNQK</sequence>
<accession>K0SZB4</accession>
<dbReference type="InterPro" id="IPR001623">
    <property type="entry name" value="DnaJ_domain"/>
</dbReference>
<feature type="region of interest" description="Disordered" evidence="2">
    <location>
        <begin position="210"/>
        <end position="232"/>
    </location>
</feature>
<dbReference type="GO" id="GO:0051082">
    <property type="term" value="F:unfolded protein binding"/>
    <property type="evidence" value="ECO:0007669"/>
    <property type="project" value="TreeGrafter"/>
</dbReference>
<evidence type="ECO:0000313" key="7">
    <source>
        <dbReference type="Proteomes" id="UP000266841"/>
    </source>
</evidence>
<evidence type="ECO:0000256" key="3">
    <source>
        <dbReference type="SAM" id="SignalP"/>
    </source>
</evidence>
<feature type="domain" description="Bulb-type lectin" evidence="5">
    <location>
        <begin position="339"/>
        <end position="483"/>
    </location>
</feature>
<dbReference type="InterPro" id="IPR036426">
    <property type="entry name" value="Bulb-type_lectin_dom_sf"/>
</dbReference>
<feature type="coiled-coil region" evidence="1">
    <location>
        <begin position="141"/>
        <end position="175"/>
    </location>
</feature>
<evidence type="ECO:0000313" key="6">
    <source>
        <dbReference type="EMBL" id="EJK70745.1"/>
    </source>
</evidence>
<feature type="compositionally biased region" description="Low complexity" evidence="2">
    <location>
        <begin position="324"/>
        <end position="333"/>
    </location>
</feature>
<dbReference type="eggNOG" id="ENOG502RWQ0">
    <property type="taxonomic scope" value="Eukaryota"/>
</dbReference>
<dbReference type="GO" id="GO:0051087">
    <property type="term" value="F:protein-folding chaperone binding"/>
    <property type="evidence" value="ECO:0007669"/>
    <property type="project" value="TreeGrafter"/>
</dbReference>
<evidence type="ECO:0000259" key="5">
    <source>
        <dbReference type="PROSITE" id="PS50927"/>
    </source>
</evidence>
<keyword evidence="3" id="KW-0732">Signal</keyword>
<gene>
    <name evidence="6" type="ORF">THAOC_07870</name>
</gene>
<organism evidence="6 7">
    <name type="scientific">Thalassiosira oceanica</name>
    <name type="common">Marine diatom</name>
    <dbReference type="NCBI Taxonomy" id="159749"/>
    <lineage>
        <taxon>Eukaryota</taxon>
        <taxon>Sar</taxon>
        <taxon>Stramenopiles</taxon>
        <taxon>Ochrophyta</taxon>
        <taxon>Bacillariophyta</taxon>
        <taxon>Coscinodiscophyceae</taxon>
        <taxon>Thalassiosirophycidae</taxon>
        <taxon>Thalassiosirales</taxon>
        <taxon>Thalassiosiraceae</taxon>
        <taxon>Thalassiosira</taxon>
    </lineage>
</organism>
<dbReference type="PANTHER" id="PTHR43948">
    <property type="entry name" value="DNAJ HOMOLOG SUBFAMILY B"/>
    <property type="match status" value="1"/>
</dbReference>
<feature type="region of interest" description="Disordered" evidence="2">
    <location>
        <begin position="320"/>
        <end position="354"/>
    </location>
</feature>
<dbReference type="EMBL" id="AGNL01008100">
    <property type="protein sequence ID" value="EJK70745.1"/>
    <property type="molecule type" value="Genomic_DNA"/>
</dbReference>
<feature type="chain" id="PRO_5003837572" description="J domain-containing protein" evidence="3">
    <location>
        <begin position="32"/>
        <end position="680"/>
    </location>
</feature>
<dbReference type="InterPro" id="IPR036869">
    <property type="entry name" value="J_dom_sf"/>
</dbReference>
<dbReference type="OMA" id="CELQIIR"/>
<dbReference type="PANTHER" id="PTHR43948:SF10">
    <property type="entry name" value="MRJ, ISOFORM E"/>
    <property type="match status" value="1"/>
</dbReference>
<dbReference type="SUPFAM" id="SSF51110">
    <property type="entry name" value="alpha-D-mannose-specific plant lectins"/>
    <property type="match status" value="1"/>
</dbReference>
<evidence type="ECO:0000256" key="1">
    <source>
        <dbReference type="SAM" id="Coils"/>
    </source>
</evidence>
<dbReference type="PROSITE" id="PS50927">
    <property type="entry name" value="BULB_LECTIN"/>
    <property type="match status" value="1"/>
</dbReference>
<dbReference type="Pfam" id="PF00226">
    <property type="entry name" value="DnaJ"/>
    <property type="match status" value="1"/>
</dbReference>
<keyword evidence="7" id="KW-1185">Reference proteome</keyword>
<dbReference type="PROSITE" id="PS50076">
    <property type="entry name" value="DNAJ_2"/>
    <property type="match status" value="1"/>
</dbReference>
<dbReference type="GO" id="GO:0005737">
    <property type="term" value="C:cytoplasm"/>
    <property type="evidence" value="ECO:0007669"/>
    <property type="project" value="TreeGrafter"/>
</dbReference>
<dbReference type="Proteomes" id="UP000266841">
    <property type="component" value="Unassembled WGS sequence"/>
</dbReference>
<comment type="caution">
    <text evidence="6">The sequence shown here is derived from an EMBL/GenBank/DDBJ whole genome shotgun (WGS) entry which is preliminary data.</text>
</comment>
<dbReference type="GO" id="GO:0044183">
    <property type="term" value="F:protein folding chaperone"/>
    <property type="evidence" value="ECO:0007669"/>
    <property type="project" value="TreeGrafter"/>
</dbReference>
<dbReference type="OrthoDB" id="49575at2759"/>
<name>K0SZB4_THAOC</name>
<keyword evidence="1" id="KW-0175">Coiled coil</keyword>
<dbReference type="PRINTS" id="PR00625">
    <property type="entry name" value="JDOMAIN"/>
</dbReference>
<dbReference type="Gene3D" id="2.90.10.30">
    <property type="match status" value="1"/>
</dbReference>
<dbReference type="SUPFAM" id="SSF46565">
    <property type="entry name" value="Chaperone J-domain"/>
    <property type="match status" value="1"/>
</dbReference>
<dbReference type="CDD" id="cd06257">
    <property type="entry name" value="DnaJ"/>
    <property type="match status" value="1"/>
</dbReference>
<reference evidence="6 7" key="1">
    <citation type="journal article" date="2012" name="Genome Biol.">
        <title>Genome and low-iron response of an oceanic diatom adapted to chronic iron limitation.</title>
        <authorList>
            <person name="Lommer M."/>
            <person name="Specht M."/>
            <person name="Roy A.S."/>
            <person name="Kraemer L."/>
            <person name="Andreson R."/>
            <person name="Gutowska M.A."/>
            <person name="Wolf J."/>
            <person name="Bergner S.V."/>
            <person name="Schilhabel M.B."/>
            <person name="Klostermeier U.C."/>
            <person name="Beiko R.G."/>
            <person name="Rosenstiel P."/>
            <person name="Hippler M."/>
            <person name="Laroche J."/>
        </authorList>
    </citation>
    <scope>NUCLEOTIDE SEQUENCE [LARGE SCALE GENOMIC DNA]</scope>
    <source>
        <strain evidence="6 7">CCMP1005</strain>
    </source>
</reference>
<evidence type="ECO:0000256" key="2">
    <source>
        <dbReference type="SAM" id="MobiDB-lite"/>
    </source>
</evidence>
<evidence type="ECO:0000259" key="4">
    <source>
        <dbReference type="PROSITE" id="PS50076"/>
    </source>
</evidence>
<dbReference type="AlphaFoldDB" id="K0SZB4"/>
<feature type="domain" description="J" evidence="4">
    <location>
        <begin position="50"/>
        <end position="141"/>
    </location>
</feature>
<dbReference type="SMART" id="SM00271">
    <property type="entry name" value="DnaJ"/>
    <property type="match status" value="1"/>
</dbReference>
<evidence type="ECO:0008006" key="8">
    <source>
        <dbReference type="Google" id="ProtNLM"/>
    </source>
</evidence>
<feature type="signal peptide" evidence="3">
    <location>
        <begin position="1"/>
        <end position="31"/>
    </location>
</feature>
<proteinExistence type="predicted"/>
<dbReference type="Gene3D" id="1.10.287.110">
    <property type="entry name" value="DnaJ domain"/>
    <property type="match status" value="1"/>
</dbReference>
<dbReference type="InterPro" id="IPR001480">
    <property type="entry name" value="Bulb-type_lectin_dom"/>
</dbReference>